<evidence type="ECO:0000259" key="2">
    <source>
        <dbReference type="Pfam" id="PF04167"/>
    </source>
</evidence>
<organism evidence="3 4">
    <name type="scientific">Pseudarthrobacter equi</name>
    <dbReference type="NCBI Taxonomy" id="728066"/>
    <lineage>
        <taxon>Bacteria</taxon>
        <taxon>Bacillati</taxon>
        <taxon>Actinomycetota</taxon>
        <taxon>Actinomycetes</taxon>
        <taxon>Micrococcales</taxon>
        <taxon>Micrococcaceae</taxon>
        <taxon>Pseudarthrobacter</taxon>
    </lineage>
</organism>
<reference evidence="4" key="1">
    <citation type="submission" date="2016-10" db="EMBL/GenBank/DDBJ databases">
        <authorList>
            <person name="Varghese N."/>
            <person name="Submissions S."/>
        </authorList>
    </citation>
    <scope>NUCLEOTIDE SEQUENCE [LARGE SCALE GENOMIC DNA]</scope>
    <source>
        <strain evidence="4">IMMIB L-1606</strain>
    </source>
</reference>
<name>A0A1H1YEB3_9MICC</name>
<accession>A0A1H1YEB3</accession>
<dbReference type="InterPro" id="IPR007295">
    <property type="entry name" value="DUF402"/>
</dbReference>
<feature type="domain" description="DUF402" evidence="2">
    <location>
        <begin position="62"/>
        <end position="195"/>
    </location>
</feature>
<dbReference type="SUPFAM" id="SSF159234">
    <property type="entry name" value="FomD-like"/>
    <property type="match status" value="1"/>
</dbReference>
<dbReference type="InterPro" id="IPR035930">
    <property type="entry name" value="FomD-like_sf"/>
</dbReference>
<evidence type="ECO:0000256" key="1">
    <source>
        <dbReference type="SAM" id="MobiDB-lite"/>
    </source>
</evidence>
<evidence type="ECO:0000313" key="3">
    <source>
        <dbReference type="EMBL" id="SDT19609.1"/>
    </source>
</evidence>
<feature type="region of interest" description="Disordered" evidence="1">
    <location>
        <begin position="1"/>
        <end position="38"/>
    </location>
</feature>
<evidence type="ECO:0000313" key="4">
    <source>
        <dbReference type="Proteomes" id="UP000198751"/>
    </source>
</evidence>
<protein>
    <recommendedName>
        <fullName evidence="2">DUF402 domain-containing protein</fullName>
    </recommendedName>
</protein>
<dbReference type="Gene3D" id="2.40.380.10">
    <property type="entry name" value="FomD-like"/>
    <property type="match status" value="1"/>
</dbReference>
<dbReference type="AlphaFoldDB" id="A0A1H1YEB3"/>
<dbReference type="Pfam" id="PF04167">
    <property type="entry name" value="DUF402"/>
    <property type="match status" value="1"/>
</dbReference>
<sequence>MRGEERLEDQGGPAYPGMLGDQHETGHPGATRTPQGLEPGQLVVARNRKWNGKAHWVVPGRYLGEDRHGWWIFQGTNEFCSRPGAAFYTRSDAVLLVPRDGDWVATFYDDAHPGGVRIYIDLAVAHEWNPIRPHVTEFHVIDMDLDVVSTADRGVFIDDEDEFEDHRTAMNYPAALAESLEASAAELFQAVKAQEAPFDGTDVGWFTKGRI</sequence>
<dbReference type="EMBL" id="LT629779">
    <property type="protein sequence ID" value="SDT19609.1"/>
    <property type="molecule type" value="Genomic_DNA"/>
</dbReference>
<dbReference type="Proteomes" id="UP000198751">
    <property type="component" value="Chromosome I"/>
</dbReference>
<proteinExistence type="predicted"/>
<keyword evidence="4" id="KW-1185">Reference proteome</keyword>
<gene>
    <name evidence="3" type="ORF">SAMN04489743_1974</name>
</gene>